<name>A0ABU4HSJ3_9ACTN</name>
<keyword evidence="12" id="KW-1185">Reference proteome</keyword>
<dbReference type="Pfam" id="PF00005">
    <property type="entry name" value="ABC_tran"/>
    <property type="match status" value="1"/>
</dbReference>
<evidence type="ECO:0000256" key="8">
    <source>
        <dbReference type="SAM" id="Phobius"/>
    </source>
</evidence>
<keyword evidence="4 11" id="KW-0067">ATP-binding</keyword>
<evidence type="ECO:0000256" key="4">
    <source>
        <dbReference type="ARBA" id="ARBA00022840"/>
    </source>
</evidence>
<comment type="caution">
    <text evidence="11">The sequence shown here is derived from an EMBL/GenBank/DDBJ whole genome shotgun (WGS) entry which is preliminary data.</text>
</comment>
<dbReference type="InterPro" id="IPR003593">
    <property type="entry name" value="AAA+_ATPase"/>
</dbReference>
<dbReference type="Proteomes" id="UP001284601">
    <property type="component" value="Unassembled WGS sequence"/>
</dbReference>
<feature type="domain" description="ABC transmembrane type-1" evidence="10">
    <location>
        <begin position="83"/>
        <end position="365"/>
    </location>
</feature>
<keyword evidence="3" id="KW-0547">Nucleotide-binding</keyword>
<keyword evidence="2 8" id="KW-0812">Transmembrane</keyword>
<dbReference type="EMBL" id="JAWSTH010000034">
    <property type="protein sequence ID" value="MDW5595505.1"/>
    <property type="molecule type" value="Genomic_DNA"/>
</dbReference>
<proteinExistence type="predicted"/>
<keyword evidence="6 8" id="KW-0472">Membrane</keyword>
<feature type="transmembrane region" description="Helical" evidence="8">
    <location>
        <begin position="224"/>
        <end position="244"/>
    </location>
</feature>
<dbReference type="CDD" id="cd18546">
    <property type="entry name" value="ABC_6TM_Rv0194_D2_like"/>
    <property type="match status" value="1"/>
</dbReference>
<dbReference type="PROSITE" id="PS50929">
    <property type="entry name" value="ABC_TM1F"/>
    <property type="match status" value="1"/>
</dbReference>
<evidence type="ECO:0000256" key="5">
    <source>
        <dbReference type="ARBA" id="ARBA00022989"/>
    </source>
</evidence>
<evidence type="ECO:0000256" key="2">
    <source>
        <dbReference type="ARBA" id="ARBA00022692"/>
    </source>
</evidence>
<dbReference type="InterPro" id="IPR003439">
    <property type="entry name" value="ABC_transporter-like_ATP-bd"/>
</dbReference>
<feature type="compositionally biased region" description="Basic and acidic residues" evidence="7">
    <location>
        <begin position="1"/>
        <end position="10"/>
    </location>
</feature>
<dbReference type="PANTHER" id="PTHR43394">
    <property type="entry name" value="ATP-DEPENDENT PERMEASE MDL1, MITOCHONDRIAL"/>
    <property type="match status" value="1"/>
</dbReference>
<protein>
    <submittedName>
        <fullName evidence="11">ABC transporter ATP-binding protein</fullName>
    </submittedName>
</protein>
<evidence type="ECO:0000256" key="3">
    <source>
        <dbReference type="ARBA" id="ARBA00022741"/>
    </source>
</evidence>
<reference evidence="11 12" key="2">
    <citation type="submission" date="2023-10" db="EMBL/GenBank/DDBJ databases">
        <authorList>
            <person name="Han X.F."/>
        </authorList>
    </citation>
    <scope>NUCLEOTIDE SEQUENCE [LARGE SCALE GENOMIC DNA]</scope>
    <source>
        <strain evidence="11 12">KCTC 39840</strain>
    </source>
</reference>
<organism evidence="11 12">
    <name type="scientific">Conexibacter stalactiti</name>
    <dbReference type="NCBI Taxonomy" id="1940611"/>
    <lineage>
        <taxon>Bacteria</taxon>
        <taxon>Bacillati</taxon>
        <taxon>Actinomycetota</taxon>
        <taxon>Thermoleophilia</taxon>
        <taxon>Solirubrobacterales</taxon>
        <taxon>Conexibacteraceae</taxon>
        <taxon>Conexibacter</taxon>
    </lineage>
</organism>
<feature type="transmembrane region" description="Helical" evidence="8">
    <location>
        <begin position="118"/>
        <end position="136"/>
    </location>
</feature>
<dbReference type="PROSITE" id="PS00211">
    <property type="entry name" value="ABC_TRANSPORTER_1"/>
    <property type="match status" value="1"/>
</dbReference>
<evidence type="ECO:0000256" key="1">
    <source>
        <dbReference type="ARBA" id="ARBA00004651"/>
    </source>
</evidence>
<feature type="transmembrane region" description="Helical" evidence="8">
    <location>
        <begin position="198"/>
        <end position="218"/>
    </location>
</feature>
<reference evidence="12" key="1">
    <citation type="submission" date="2023-07" db="EMBL/GenBank/DDBJ databases">
        <title>Conexibacter stalactiti sp. nov., isolated from stalactites in a lava cave and emended description of the genus Conexibacter.</title>
        <authorList>
            <person name="Lee S.D."/>
        </authorList>
    </citation>
    <scope>NUCLEOTIDE SEQUENCE [LARGE SCALE GENOMIC DNA]</scope>
    <source>
        <strain evidence="12">KCTC 39840</strain>
    </source>
</reference>
<dbReference type="SUPFAM" id="SSF90123">
    <property type="entry name" value="ABC transporter transmembrane region"/>
    <property type="match status" value="1"/>
</dbReference>
<dbReference type="InterPro" id="IPR017871">
    <property type="entry name" value="ABC_transporter-like_CS"/>
</dbReference>
<evidence type="ECO:0000256" key="7">
    <source>
        <dbReference type="SAM" id="MobiDB-lite"/>
    </source>
</evidence>
<feature type="region of interest" description="Disordered" evidence="7">
    <location>
        <begin position="1"/>
        <end position="46"/>
    </location>
</feature>
<dbReference type="GO" id="GO:0005524">
    <property type="term" value="F:ATP binding"/>
    <property type="evidence" value="ECO:0007669"/>
    <property type="project" value="UniProtKB-KW"/>
</dbReference>
<dbReference type="InterPro" id="IPR036640">
    <property type="entry name" value="ABC1_TM_sf"/>
</dbReference>
<evidence type="ECO:0000313" key="12">
    <source>
        <dbReference type="Proteomes" id="UP001284601"/>
    </source>
</evidence>
<dbReference type="SUPFAM" id="SSF52540">
    <property type="entry name" value="P-loop containing nucleoside triphosphate hydrolases"/>
    <property type="match status" value="1"/>
</dbReference>
<evidence type="ECO:0000313" key="11">
    <source>
        <dbReference type="EMBL" id="MDW5595505.1"/>
    </source>
</evidence>
<feature type="transmembrane region" description="Helical" evidence="8">
    <location>
        <begin position="78"/>
        <end position="98"/>
    </location>
</feature>
<evidence type="ECO:0000256" key="6">
    <source>
        <dbReference type="ARBA" id="ARBA00023136"/>
    </source>
</evidence>
<sequence length="644" mass="70270">MSPPLDRRASQAEPAAPSDRADQQRYAEGASALASGAIGPETTAGSEADRLADLRRRLRQTSGRGRKLRGLLVLLRPYRTRVIVMFVALFAATGAALAPAPLAKLAIDEGIKHRDVAALDWIVVGFVASALLYWGATYLQTYMTGWVGQRALQDLRIQVFQHIQSLSLGFYSRNRAGVVISRLTNDVQALDQLVTDGVTTLFQSTLMLLGVIVTLLIFDAELALWTFLAIPLLALAALAFRIASADAFRRTRERIAAITGYLQETLSGIRVVRSFGQERRHLDRFSELNEANRRANMTTVYLNASYFPAVELLSALVTTAILVIGGIQVIEGNTSTGVVFGFIAALNNFFDPIQQLSQLYTTYQSGMAALDKIFELLDEEPELRDAPGARPLPTIRGELVFDDVSFRYGGRDDAEGAWALERIDLRVPPGQTVALVGETGAGKSTFAKLVARFYDPTEGSITVDGHDLREVTAHSLRAQMGIVPQEGFLFSGTVAENIAFGRPDATDEQVEAAAHAVGADVFIEELEHGYDTEVGERGAQISAGQRQLIAFARALIADPRILVLDEATSNVDIHTEARIEQGMRRLLAGRTAIVIAHRLSTIQHAGLIVVLEHGHVVEQGTHDELIAAEGRYWTLYRDWAQSAA</sequence>
<dbReference type="InterPro" id="IPR039421">
    <property type="entry name" value="Type_1_exporter"/>
</dbReference>
<dbReference type="Pfam" id="PF00664">
    <property type="entry name" value="ABC_membrane"/>
    <property type="match status" value="1"/>
</dbReference>
<dbReference type="Gene3D" id="1.20.1560.10">
    <property type="entry name" value="ABC transporter type 1, transmembrane domain"/>
    <property type="match status" value="1"/>
</dbReference>
<dbReference type="InterPro" id="IPR011527">
    <property type="entry name" value="ABC1_TM_dom"/>
</dbReference>
<comment type="subcellular location">
    <subcellularLocation>
        <location evidence="1">Cell membrane</location>
        <topology evidence="1">Multi-pass membrane protein</topology>
    </subcellularLocation>
</comment>
<feature type="domain" description="ABC transporter" evidence="9">
    <location>
        <begin position="399"/>
        <end position="638"/>
    </location>
</feature>
<dbReference type="SMART" id="SM00382">
    <property type="entry name" value="AAA"/>
    <property type="match status" value="1"/>
</dbReference>
<dbReference type="Gene3D" id="3.40.50.300">
    <property type="entry name" value="P-loop containing nucleotide triphosphate hydrolases"/>
    <property type="match status" value="1"/>
</dbReference>
<dbReference type="RefSeq" id="WP_318597841.1">
    <property type="nucleotide sequence ID" value="NZ_JAWSTH010000034.1"/>
</dbReference>
<evidence type="ECO:0000259" key="10">
    <source>
        <dbReference type="PROSITE" id="PS50929"/>
    </source>
</evidence>
<accession>A0ABU4HSJ3</accession>
<keyword evidence="5 8" id="KW-1133">Transmembrane helix</keyword>
<gene>
    <name evidence="11" type="ORF">R7226_14240</name>
</gene>
<dbReference type="InterPro" id="IPR027417">
    <property type="entry name" value="P-loop_NTPase"/>
</dbReference>
<dbReference type="PROSITE" id="PS50893">
    <property type="entry name" value="ABC_TRANSPORTER_2"/>
    <property type="match status" value="1"/>
</dbReference>
<dbReference type="PANTHER" id="PTHR43394:SF1">
    <property type="entry name" value="ATP-BINDING CASSETTE SUB-FAMILY B MEMBER 10, MITOCHONDRIAL"/>
    <property type="match status" value="1"/>
</dbReference>
<evidence type="ECO:0000259" key="9">
    <source>
        <dbReference type="PROSITE" id="PS50893"/>
    </source>
</evidence>